<comment type="subcellular location">
    <subcellularLocation>
        <location evidence="1 5 6">Nucleus</location>
    </subcellularLocation>
</comment>
<feature type="compositionally biased region" description="Polar residues" evidence="7">
    <location>
        <begin position="129"/>
        <end position="149"/>
    </location>
</feature>
<dbReference type="GO" id="GO:0030154">
    <property type="term" value="P:cell differentiation"/>
    <property type="evidence" value="ECO:0007669"/>
    <property type="project" value="TreeGrafter"/>
</dbReference>
<feature type="compositionally biased region" description="Gly residues" evidence="7">
    <location>
        <begin position="381"/>
        <end position="396"/>
    </location>
</feature>
<evidence type="ECO:0000256" key="2">
    <source>
        <dbReference type="ARBA" id="ARBA00023125"/>
    </source>
</evidence>
<feature type="compositionally biased region" description="Basic residues" evidence="7">
    <location>
        <begin position="260"/>
        <end position="269"/>
    </location>
</feature>
<evidence type="ECO:0000256" key="3">
    <source>
        <dbReference type="ARBA" id="ARBA00023155"/>
    </source>
</evidence>
<feature type="region of interest" description="Disordered" evidence="7">
    <location>
        <begin position="489"/>
        <end position="519"/>
    </location>
</feature>
<dbReference type="AlphaFoldDB" id="A0A7M7G3E8"/>
<dbReference type="SUPFAM" id="SSF46689">
    <property type="entry name" value="Homeodomain-like"/>
    <property type="match status" value="1"/>
</dbReference>
<dbReference type="Pfam" id="PF00046">
    <property type="entry name" value="Homeodomain"/>
    <property type="match status" value="1"/>
</dbReference>
<dbReference type="OrthoDB" id="6159439at2759"/>
<dbReference type="InterPro" id="IPR009057">
    <property type="entry name" value="Homeodomain-like_sf"/>
</dbReference>
<dbReference type="PROSITE" id="PS00027">
    <property type="entry name" value="HOMEOBOX_1"/>
    <property type="match status" value="1"/>
</dbReference>
<feature type="compositionally biased region" description="Basic and acidic residues" evidence="7">
    <location>
        <begin position="270"/>
        <end position="279"/>
    </location>
</feature>
<dbReference type="FunFam" id="1.10.10.60:FF:000836">
    <property type="match status" value="1"/>
</dbReference>
<feature type="compositionally biased region" description="Acidic residues" evidence="7">
    <location>
        <begin position="84"/>
        <end position="93"/>
    </location>
</feature>
<evidence type="ECO:0000256" key="7">
    <source>
        <dbReference type="SAM" id="MobiDB-lite"/>
    </source>
</evidence>
<evidence type="ECO:0000256" key="4">
    <source>
        <dbReference type="ARBA" id="ARBA00023242"/>
    </source>
</evidence>
<evidence type="ECO:0000256" key="1">
    <source>
        <dbReference type="ARBA" id="ARBA00004123"/>
    </source>
</evidence>
<feature type="compositionally biased region" description="Basic residues" evidence="7">
    <location>
        <begin position="489"/>
        <end position="503"/>
    </location>
</feature>
<dbReference type="GO" id="GO:0005634">
    <property type="term" value="C:nucleus"/>
    <property type="evidence" value="ECO:0007669"/>
    <property type="project" value="UniProtKB-SubCell"/>
</dbReference>
<keyword evidence="10" id="KW-1185">Reference proteome</keyword>
<feature type="compositionally biased region" description="Acidic residues" evidence="7">
    <location>
        <begin position="103"/>
        <end position="112"/>
    </location>
</feature>
<dbReference type="PANTHER" id="PTHR24340:SF37">
    <property type="entry name" value="HOMEOBOX PROTEIN SLOU"/>
    <property type="match status" value="1"/>
</dbReference>
<dbReference type="PANTHER" id="PTHR24340">
    <property type="entry name" value="HOMEOBOX PROTEIN NKX"/>
    <property type="match status" value="1"/>
</dbReference>
<protein>
    <recommendedName>
        <fullName evidence="8">Homeobox domain-containing protein</fullName>
    </recommendedName>
</protein>
<dbReference type="PRINTS" id="PR00024">
    <property type="entry name" value="HOMEOBOX"/>
</dbReference>
<dbReference type="GO" id="GO:0000978">
    <property type="term" value="F:RNA polymerase II cis-regulatory region sequence-specific DNA binding"/>
    <property type="evidence" value="ECO:0007669"/>
    <property type="project" value="TreeGrafter"/>
</dbReference>
<organism evidence="9 10">
    <name type="scientific">Nasonia vitripennis</name>
    <name type="common">Parasitic wasp</name>
    <dbReference type="NCBI Taxonomy" id="7425"/>
    <lineage>
        <taxon>Eukaryota</taxon>
        <taxon>Metazoa</taxon>
        <taxon>Ecdysozoa</taxon>
        <taxon>Arthropoda</taxon>
        <taxon>Hexapoda</taxon>
        <taxon>Insecta</taxon>
        <taxon>Pterygota</taxon>
        <taxon>Neoptera</taxon>
        <taxon>Endopterygota</taxon>
        <taxon>Hymenoptera</taxon>
        <taxon>Apocrita</taxon>
        <taxon>Proctotrupomorpha</taxon>
        <taxon>Chalcidoidea</taxon>
        <taxon>Pteromalidae</taxon>
        <taxon>Pteromalinae</taxon>
        <taxon>Nasonia</taxon>
    </lineage>
</organism>
<dbReference type="CDD" id="cd00086">
    <property type="entry name" value="homeodomain"/>
    <property type="match status" value="1"/>
</dbReference>
<dbReference type="InterPro" id="IPR017970">
    <property type="entry name" value="Homeobox_CS"/>
</dbReference>
<feature type="compositionally biased region" description="Polar residues" evidence="7">
    <location>
        <begin position="335"/>
        <end position="348"/>
    </location>
</feature>
<evidence type="ECO:0000256" key="5">
    <source>
        <dbReference type="PROSITE-ProRule" id="PRU00108"/>
    </source>
</evidence>
<accession>A0A7M7G3E8</accession>
<feature type="domain" description="Homeobox" evidence="8">
    <location>
        <begin position="396"/>
        <end position="456"/>
    </location>
</feature>
<dbReference type="Proteomes" id="UP000002358">
    <property type="component" value="Chromosome 4"/>
</dbReference>
<keyword evidence="4 5" id="KW-0539">Nucleus</keyword>
<sequence length="577" mass="61157">MWTMHQEPAQRSLTRTMSPLGQPAEEADAGATAVRQPRVRGHVLLPAEPFRYEHLQRHLHSEPAARTELGEELVAGAKAKRSEPEDEESEEEEPGKTRPRPAEEDDEEEDEEREKRDEDVEVDVEVDESNPSSPVDLTASSRCPSNPDVSQFAQPRAGLHQPFGCLANGAALLPHHSPVLMASNGQHPLGVPTVYHLGPLPSALVCGGPRSCATSGAVTSTTTSTAGPGGQGNKRGLAFSVENILDPNKFTGGRIVHSGLAHRRRRHSGSVHEDGDSRGEFASGSGQEDEAGTPDHLDMDMDDDALDEDEDDDVDMRTSTSDQQDIDGSSHIHDSNASTPSNCSGNGANNNNNNNNPSKKRQSSSLSSGSSGGQNCPSGQSNGGGGGGSNSSSGGGKPRRARTAFTYEQLVALENKFKTTRYLSVCERLNLALSLSLTETQVKIWFQNRRTKWKKQNPGLDVNSPTVPTTPPHPTPYGPAFLFATHPHGHAHPHAHPHSHVHHAPPPPPPPGYYHHPAPPYAPSGPSFFGHHLTGPATPVSVGVATPQPAAATPTSSAGLGLSQTATAAAGHAHPHA</sequence>
<evidence type="ECO:0000259" key="8">
    <source>
        <dbReference type="PROSITE" id="PS50071"/>
    </source>
</evidence>
<feature type="compositionally biased region" description="Pro residues" evidence="7">
    <location>
        <begin position="504"/>
        <end position="519"/>
    </location>
</feature>
<keyword evidence="3 5" id="KW-0371">Homeobox</keyword>
<dbReference type="OMA" id="YHEDGDI"/>
<feature type="DNA-binding region" description="Homeobox" evidence="5">
    <location>
        <begin position="398"/>
        <end position="457"/>
    </location>
</feature>
<feature type="compositionally biased region" description="Low complexity" evidence="7">
    <location>
        <begin position="363"/>
        <end position="380"/>
    </location>
</feature>
<feature type="region of interest" description="Disordered" evidence="7">
    <location>
        <begin position="259"/>
        <end position="400"/>
    </location>
</feature>
<dbReference type="GeneID" id="100117203"/>
<dbReference type="InterPro" id="IPR020479">
    <property type="entry name" value="HD_metazoa"/>
</dbReference>
<proteinExistence type="predicted"/>
<dbReference type="GO" id="GO:0000981">
    <property type="term" value="F:DNA-binding transcription factor activity, RNA polymerase II-specific"/>
    <property type="evidence" value="ECO:0007669"/>
    <property type="project" value="InterPro"/>
</dbReference>
<dbReference type="Gene3D" id="1.10.10.60">
    <property type="entry name" value="Homeodomain-like"/>
    <property type="match status" value="1"/>
</dbReference>
<feature type="region of interest" description="Disordered" evidence="7">
    <location>
        <begin position="540"/>
        <end position="559"/>
    </location>
</feature>
<dbReference type="RefSeq" id="XP_001601511.3">
    <property type="nucleotide sequence ID" value="XM_001601461.3"/>
</dbReference>
<dbReference type="SMR" id="A0A7M7G3E8"/>
<reference evidence="9" key="1">
    <citation type="submission" date="2021-01" db="UniProtKB">
        <authorList>
            <consortium name="EnsemblMetazoa"/>
        </authorList>
    </citation>
    <scope>IDENTIFICATION</scope>
</reference>
<dbReference type="SMART" id="SM00389">
    <property type="entry name" value="HOX"/>
    <property type="match status" value="1"/>
</dbReference>
<name>A0A7M7G3E8_NASVI</name>
<dbReference type="InterPro" id="IPR001356">
    <property type="entry name" value="HD"/>
</dbReference>
<evidence type="ECO:0000313" key="10">
    <source>
        <dbReference type="Proteomes" id="UP000002358"/>
    </source>
</evidence>
<evidence type="ECO:0000256" key="6">
    <source>
        <dbReference type="RuleBase" id="RU000682"/>
    </source>
</evidence>
<keyword evidence="2 5" id="KW-0238">DNA-binding</keyword>
<dbReference type="InParanoid" id="A0A7M7G3E8"/>
<dbReference type="KEGG" id="nvi:100117203"/>
<feature type="compositionally biased region" description="Acidic residues" evidence="7">
    <location>
        <begin position="119"/>
        <end position="128"/>
    </location>
</feature>
<dbReference type="EnsemblMetazoa" id="XM_001601461">
    <property type="protein sequence ID" value="XP_001601511"/>
    <property type="gene ID" value="LOC100117203"/>
</dbReference>
<feature type="compositionally biased region" description="Acidic residues" evidence="7">
    <location>
        <begin position="300"/>
        <end position="314"/>
    </location>
</feature>
<feature type="region of interest" description="Disordered" evidence="7">
    <location>
        <begin position="1"/>
        <end position="40"/>
    </location>
</feature>
<feature type="compositionally biased region" description="Polar residues" evidence="7">
    <location>
        <begin position="317"/>
        <end position="327"/>
    </location>
</feature>
<dbReference type="PROSITE" id="PS50071">
    <property type="entry name" value="HOMEOBOX_2"/>
    <property type="match status" value="1"/>
</dbReference>
<evidence type="ECO:0000313" key="9">
    <source>
        <dbReference type="EnsemblMetazoa" id="XP_001601511"/>
    </source>
</evidence>
<feature type="region of interest" description="Disordered" evidence="7">
    <location>
        <begin position="62"/>
        <end position="149"/>
    </location>
</feature>
<feature type="compositionally biased region" description="Polar residues" evidence="7">
    <location>
        <begin position="9"/>
        <end position="19"/>
    </location>
</feature>
<dbReference type="InterPro" id="IPR050394">
    <property type="entry name" value="Homeobox_NK-like"/>
</dbReference>
<feature type="compositionally biased region" description="Low complexity" evidence="7">
    <location>
        <begin position="545"/>
        <end position="558"/>
    </location>
</feature>